<keyword evidence="2 5" id="KW-0378">Hydrolase</keyword>
<dbReference type="GO" id="GO:0008783">
    <property type="term" value="F:agmatinase activity"/>
    <property type="evidence" value="ECO:0007669"/>
    <property type="project" value="TreeGrafter"/>
</dbReference>
<keyword evidence="11" id="KW-1185">Reference proteome</keyword>
<dbReference type="PIRSF" id="PIRSF036979">
    <property type="entry name" value="Arginase"/>
    <property type="match status" value="1"/>
</dbReference>
<dbReference type="GO" id="GO:0030145">
    <property type="term" value="F:manganese ion binding"/>
    <property type="evidence" value="ECO:0007669"/>
    <property type="project" value="UniProtKB-UniRule"/>
</dbReference>
<dbReference type="GO" id="GO:0033389">
    <property type="term" value="P:putrescine biosynthetic process from arginine, via agmatine"/>
    <property type="evidence" value="ECO:0007669"/>
    <property type="project" value="TreeGrafter"/>
</dbReference>
<sequence>MDKKLFFKRCHMNHTFKWQGRHDGEGEVHQRIHHIMNKTQHAEFALIGFSSDEGVKRNKGRVGAADAPDAIRNQLANLPIHRPVSIVDLGTVTCEYDNLEQAQTELAEQVATSLQNGLKPIVLGGGHEVAFGSFSGLFQYVQAHAPDKKIGIINFDAHFDLREAEHATSGTPFLQAARLSEQHQKQFNYLCIGVANHANTKVLFDTADALNCSYLRDHEVNIFNLNNVLAAVDAFIEKVDCLYVTIDLDVFAAAVAPGVSAPAVKGIDLATFEAIFQHIQETGKIKLLDIAECNPKFDLDNRTAKLAAYIVYQYLFNQ</sequence>
<feature type="binding site" evidence="5 7">
    <location>
        <position position="247"/>
    </location>
    <ligand>
        <name>Mn(2+)</name>
        <dbReference type="ChEBI" id="CHEBI:29035"/>
        <label>1</label>
    </ligand>
</feature>
<dbReference type="PATRIC" id="fig|1120927.3.peg.1397"/>
<dbReference type="Pfam" id="PF00491">
    <property type="entry name" value="Arginase"/>
    <property type="match status" value="1"/>
</dbReference>
<keyword evidence="1 5" id="KW-0479">Metal-binding</keyword>
<comment type="similarity">
    <text evidence="5 8 9">Belongs to the arginase family.</text>
</comment>
<gene>
    <name evidence="5" type="primary">hutG</name>
    <name evidence="10" type="ORF">I593_01446</name>
</gene>
<evidence type="ECO:0000256" key="1">
    <source>
        <dbReference type="ARBA" id="ARBA00022723"/>
    </source>
</evidence>
<evidence type="ECO:0000256" key="3">
    <source>
        <dbReference type="ARBA" id="ARBA00022808"/>
    </source>
</evidence>
<comment type="cofactor">
    <cofactor evidence="5 7">
        <name>Mn(2+)</name>
        <dbReference type="ChEBI" id="CHEBI:29035"/>
    </cofactor>
    <text evidence="5 7">Binds 2 manganese ions per subunit.</text>
</comment>
<feature type="binding site" evidence="7">
    <location>
        <position position="249"/>
    </location>
    <ligand>
        <name>Mn(2+)</name>
        <dbReference type="ChEBI" id="CHEBI:29035"/>
        <label>1</label>
    </ligand>
</feature>
<protein>
    <recommendedName>
        <fullName evidence="5 6">Formimidoylglutamase</fullName>
        <ecNumber evidence="5 6">3.5.3.8</ecNumber>
    </recommendedName>
    <alternativeName>
        <fullName evidence="5">Formiminoglutamase</fullName>
    </alternativeName>
    <alternativeName>
        <fullName evidence="5">Formiminoglutamate hydrolase</fullName>
    </alternativeName>
</protein>
<accession>R9B6T3</accession>
<dbReference type="PROSITE" id="PS51409">
    <property type="entry name" value="ARGINASE_2"/>
    <property type="match status" value="1"/>
</dbReference>
<keyword evidence="3 5" id="KW-0369">Histidine metabolism</keyword>
<organism evidence="10 11">
    <name type="scientific">Acinetobacter tandoii DSM 14970 = CIP 107469</name>
    <dbReference type="NCBI Taxonomy" id="1120927"/>
    <lineage>
        <taxon>Bacteria</taxon>
        <taxon>Pseudomonadati</taxon>
        <taxon>Pseudomonadota</taxon>
        <taxon>Gammaproteobacteria</taxon>
        <taxon>Moraxellales</taxon>
        <taxon>Moraxellaceae</taxon>
        <taxon>Acinetobacter</taxon>
    </lineage>
</organism>
<comment type="pathway">
    <text evidence="5">Amino-acid degradation; L-histidine degradation into L-glutamate; L-glutamate from N-formimidoyl-L-glutamate (hydrolase route): step 1/1.</text>
</comment>
<dbReference type="SUPFAM" id="SSF52768">
    <property type="entry name" value="Arginase/deacetylase"/>
    <property type="match status" value="1"/>
</dbReference>
<dbReference type="UniPathway" id="UPA00379">
    <property type="reaction ID" value="UER00552"/>
</dbReference>
<dbReference type="CDD" id="cd09988">
    <property type="entry name" value="Formimidoylglutamase"/>
    <property type="match status" value="1"/>
</dbReference>
<comment type="caution">
    <text evidence="10">The sequence shown here is derived from an EMBL/GenBank/DDBJ whole genome shotgun (WGS) entry which is preliminary data.</text>
</comment>
<feature type="binding site" evidence="5">
    <location>
        <position position="247"/>
    </location>
    <ligand>
        <name>Mn(2+)</name>
        <dbReference type="ChEBI" id="CHEBI:29035"/>
        <label>2</label>
    </ligand>
</feature>
<evidence type="ECO:0000256" key="8">
    <source>
        <dbReference type="PROSITE-ProRule" id="PRU00742"/>
    </source>
</evidence>
<dbReference type="NCBIfam" id="TIGR01227">
    <property type="entry name" value="hutG"/>
    <property type="match status" value="1"/>
</dbReference>
<feature type="binding site" evidence="5">
    <location>
        <position position="158"/>
    </location>
    <ligand>
        <name>Mn(2+)</name>
        <dbReference type="ChEBI" id="CHEBI:29035"/>
        <label>2</label>
    </ligand>
</feature>
<dbReference type="PANTHER" id="PTHR11358:SF35">
    <property type="entry name" value="FORMIMIDOYLGLUTAMASE"/>
    <property type="match status" value="1"/>
</dbReference>
<dbReference type="HAMAP" id="MF_00737">
    <property type="entry name" value="Formimidoylglutam"/>
    <property type="match status" value="1"/>
</dbReference>
<evidence type="ECO:0000313" key="10">
    <source>
        <dbReference type="EMBL" id="EOR08091.1"/>
    </source>
</evidence>
<dbReference type="InterPro" id="IPR020855">
    <property type="entry name" value="Ureohydrolase_Mn_BS"/>
</dbReference>
<keyword evidence="4 5" id="KW-0464">Manganese</keyword>
<dbReference type="Proteomes" id="UP000016201">
    <property type="component" value="Unassembled WGS sequence"/>
</dbReference>
<dbReference type="GO" id="GO:0019556">
    <property type="term" value="P:L-histidine catabolic process to glutamate and formamide"/>
    <property type="evidence" value="ECO:0007669"/>
    <property type="project" value="UniProtKB-UniRule"/>
</dbReference>
<comment type="catalytic activity">
    <reaction evidence="5">
        <text>N-formimidoyl-L-glutamate + H2O = formamide + L-glutamate</text>
        <dbReference type="Rhea" id="RHEA:22492"/>
        <dbReference type="ChEBI" id="CHEBI:15377"/>
        <dbReference type="ChEBI" id="CHEBI:16397"/>
        <dbReference type="ChEBI" id="CHEBI:29985"/>
        <dbReference type="ChEBI" id="CHEBI:58928"/>
        <dbReference type="EC" id="3.5.3.8"/>
    </reaction>
</comment>
<dbReference type="InterPro" id="IPR006035">
    <property type="entry name" value="Ureohydrolase"/>
</dbReference>
<dbReference type="EC" id="3.5.3.8" evidence="5 6"/>
<dbReference type="InterPro" id="IPR005923">
    <property type="entry name" value="HutG"/>
</dbReference>
<dbReference type="GO" id="GO:0019557">
    <property type="term" value="P:L-histidine catabolic process to glutamate and formate"/>
    <property type="evidence" value="ECO:0007669"/>
    <property type="project" value="UniProtKB-UniPathway"/>
</dbReference>
<dbReference type="AlphaFoldDB" id="R9B6T3"/>
<dbReference type="PANTHER" id="PTHR11358">
    <property type="entry name" value="ARGINASE/AGMATINASE"/>
    <property type="match status" value="1"/>
</dbReference>
<evidence type="ECO:0000313" key="11">
    <source>
        <dbReference type="Proteomes" id="UP000016201"/>
    </source>
</evidence>
<evidence type="ECO:0000256" key="9">
    <source>
        <dbReference type="RuleBase" id="RU003684"/>
    </source>
</evidence>
<evidence type="ECO:0000256" key="7">
    <source>
        <dbReference type="PIRSR" id="PIRSR036979-1"/>
    </source>
</evidence>
<feature type="binding site" evidence="5 7">
    <location>
        <position position="156"/>
    </location>
    <ligand>
        <name>Mn(2+)</name>
        <dbReference type="ChEBI" id="CHEBI:29035"/>
        <label>1</label>
    </ligand>
</feature>
<feature type="binding site" evidence="7">
    <location>
        <position position="158"/>
    </location>
    <ligand>
        <name>Mn(2+)</name>
        <dbReference type="ChEBI" id="CHEBI:29035"/>
        <label>1</label>
    </ligand>
</feature>
<feature type="binding site" evidence="5 7">
    <location>
        <position position="127"/>
    </location>
    <ligand>
        <name>Mn(2+)</name>
        <dbReference type="ChEBI" id="CHEBI:29035"/>
        <label>1</label>
    </ligand>
</feature>
<evidence type="ECO:0000256" key="5">
    <source>
        <dbReference type="HAMAP-Rule" id="MF_00737"/>
    </source>
</evidence>
<dbReference type="EMBL" id="AQFM01000036">
    <property type="protein sequence ID" value="EOR08091.1"/>
    <property type="molecule type" value="Genomic_DNA"/>
</dbReference>
<evidence type="ECO:0000256" key="4">
    <source>
        <dbReference type="ARBA" id="ARBA00023211"/>
    </source>
</evidence>
<feature type="binding site" evidence="5">
    <location>
        <position position="249"/>
    </location>
    <ligand>
        <name>Mn(2+)</name>
        <dbReference type="ChEBI" id="CHEBI:29035"/>
        <label>2</label>
    </ligand>
</feature>
<reference evidence="10 11" key="1">
    <citation type="submission" date="2013-03" db="EMBL/GenBank/DDBJ databases">
        <title>The Genome Sequence of Acinetobacter tandoii CIP 107469.</title>
        <authorList>
            <consortium name="The Broad Institute Genome Sequencing Platform"/>
            <consortium name="The Broad Institute Genome Sequencing Center for Infectious Disease"/>
            <person name="Cerqueira G."/>
            <person name="Feldgarden M."/>
            <person name="Courvalin P."/>
            <person name="Perichon B."/>
            <person name="Grillot-Courvalin C."/>
            <person name="Clermont D."/>
            <person name="Rocha E."/>
            <person name="Yoon E.-J."/>
            <person name="Nemec A."/>
            <person name="Walker B."/>
            <person name="Young S.K."/>
            <person name="Zeng Q."/>
            <person name="Gargeya S."/>
            <person name="Fitzgerald M."/>
            <person name="Haas B."/>
            <person name="Abouelleil A."/>
            <person name="Alvarado L."/>
            <person name="Arachchi H.M."/>
            <person name="Berlin A.M."/>
            <person name="Chapman S.B."/>
            <person name="Dewar J."/>
            <person name="Goldberg J."/>
            <person name="Griggs A."/>
            <person name="Gujja S."/>
            <person name="Hansen M."/>
            <person name="Howarth C."/>
            <person name="Imamovic A."/>
            <person name="Larimer J."/>
            <person name="McCowan C."/>
            <person name="Murphy C."/>
            <person name="Neiman D."/>
            <person name="Pearson M."/>
            <person name="Priest M."/>
            <person name="Roberts A."/>
            <person name="Saif S."/>
            <person name="Shea T."/>
            <person name="Sisk P."/>
            <person name="Sykes S."/>
            <person name="Wortman J."/>
            <person name="Nusbaum C."/>
            <person name="Birren B."/>
        </authorList>
    </citation>
    <scope>NUCLEOTIDE SEQUENCE [LARGE SCALE GENOMIC DNA]</scope>
    <source>
        <strain evidence="10 11">CIP 107469</strain>
    </source>
</reference>
<proteinExistence type="inferred from homology"/>
<feature type="binding site" evidence="5 7">
    <location>
        <position position="160"/>
    </location>
    <ligand>
        <name>Mn(2+)</name>
        <dbReference type="ChEBI" id="CHEBI:29035"/>
        <label>1</label>
    </ligand>
</feature>
<name>R9B6T3_9GAMM</name>
<dbReference type="eggNOG" id="COG0010">
    <property type="taxonomic scope" value="Bacteria"/>
</dbReference>
<dbReference type="PRINTS" id="PR00116">
    <property type="entry name" value="ARGINASE"/>
</dbReference>
<evidence type="ECO:0000256" key="6">
    <source>
        <dbReference type="NCBIfam" id="TIGR01227"/>
    </source>
</evidence>
<feature type="binding site" evidence="5">
    <location>
        <position position="156"/>
    </location>
    <ligand>
        <name>Mn(2+)</name>
        <dbReference type="ChEBI" id="CHEBI:29035"/>
        <label>2</label>
    </ligand>
</feature>
<comment type="function">
    <text evidence="5">Catalyzes the conversion of N-formimidoyl-L-glutamate to L-glutamate and formamide.</text>
</comment>
<dbReference type="InterPro" id="IPR023696">
    <property type="entry name" value="Ureohydrolase_dom_sf"/>
</dbReference>
<evidence type="ECO:0000256" key="2">
    <source>
        <dbReference type="ARBA" id="ARBA00022801"/>
    </source>
</evidence>
<dbReference type="Gene3D" id="3.40.800.10">
    <property type="entry name" value="Ureohydrolase domain"/>
    <property type="match status" value="1"/>
</dbReference>
<dbReference type="PROSITE" id="PS01053">
    <property type="entry name" value="ARGINASE_1"/>
    <property type="match status" value="1"/>
</dbReference>
<dbReference type="GO" id="GO:0050415">
    <property type="term" value="F:formimidoylglutamase activity"/>
    <property type="evidence" value="ECO:0007669"/>
    <property type="project" value="UniProtKB-UniRule"/>
</dbReference>